<protein>
    <submittedName>
        <fullName evidence="1">Uncharacterized protein</fullName>
    </submittedName>
</protein>
<comment type="caution">
    <text evidence="1">The sequence shown here is derived from an EMBL/GenBank/DDBJ whole genome shotgun (WGS) entry which is preliminary data.</text>
</comment>
<dbReference type="EMBL" id="BMAW01060662">
    <property type="protein sequence ID" value="GFT27380.1"/>
    <property type="molecule type" value="Genomic_DNA"/>
</dbReference>
<evidence type="ECO:0000313" key="1">
    <source>
        <dbReference type="EMBL" id="GFT27380.1"/>
    </source>
</evidence>
<name>A0A8X6TMS6_NEPPI</name>
<reference evidence="1" key="1">
    <citation type="submission" date="2020-08" db="EMBL/GenBank/DDBJ databases">
        <title>Multicomponent nature underlies the extraordinary mechanical properties of spider dragline silk.</title>
        <authorList>
            <person name="Kono N."/>
            <person name="Nakamura H."/>
            <person name="Mori M."/>
            <person name="Yoshida Y."/>
            <person name="Ohtoshi R."/>
            <person name="Malay A.D."/>
            <person name="Moran D.A.P."/>
            <person name="Tomita M."/>
            <person name="Numata K."/>
            <person name="Arakawa K."/>
        </authorList>
    </citation>
    <scope>NUCLEOTIDE SEQUENCE</scope>
</reference>
<keyword evidence="2" id="KW-1185">Reference proteome</keyword>
<accession>A0A8X6TMS6</accession>
<sequence length="67" mass="7866">MDLHKLVRHSPELESLPNIDLIFLQSIRVHLDDQKCSRRIGNESFCNIIWHPFGLCGKIYCLLTCER</sequence>
<gene>
    <name evidence="1" type="ORF">NPIL_312371</name>
</gene>
<proteinExistence type="predicted"/>
<evidence type="ECO:0000313" key="2">
    <source>
        <dbReference type="Proteomes" id="UP000887013"/>
    </source>
</evidence>
<dbReference type="AlphaFoldDB" id="A0A8X6TMS6"/>
<organism evidence="1 2">
    <name type="scientific">Nephila pilipes</name>
    <name type="common">Giant wood spider</name>
    <name type="synonym">Nephila maculata</name>
    <dbReference type="NCBI Taxonomy" id="299642"/>
    <lineage>
        <taxon>Eukaryota</taxon>
        <taxon>Metazoa</taxon>
        <taxon>Ecdysozoa</taxon>
        <taxon>Arthropoda</taxon>
        <taxon>Chelicerata</taxon>
        <taxon>Arachnida</taxon>
        <taxon>Araneae</taxon>
        <taxon>Araneomorphae</taxon>
        <taxon>Entelegynae</taxon>
        <taxon>Araneoidea</taxon>
        <taxon>Nephilidae</taxon>
        <taxon>Nephila</taxon>
    </lineage>
</organism>
<dbReference type="Proteomes" id="UP000887013">
    <property type="component" value="Unassembled WGS sequence"/>
</dbReference>